<feature type="compositionally biased region" description="Low complexity" evidence="1">
    <location>
        <begin position="13"/>
        <end position="26"/>
    </location>
</feature>
<dbReference type="VEuPathDB" id="ToxoDB:EMH_0006710"/>
<feature type="region of interest" description="Disordered" evidence="1">
    <location>
        <begin position="330"/>
        <end position="358"/>
    </location>
</feature>
<sequence length="640" mass="69193">MQQQPVAARRAKISSSRSFSSRKSSSQPVAARRAKISSSRSFNSRKSSSSSNSSRESRTINEELQAIEDSLGSAVSQLLQFYANDLSSSTLVLKGFMGTTEQVVKGLPPLQEKSARELLAASAANTEFAAAAKTAATTLTGALKDLQSTAAAALHAHALRAQRFLYRECSDVLALQQELCWMETKRQLSLDEAAGTALDILDAVDGVLKVEDAARNESVQKRMWLMAYKTREEAAATVDAIANTLSSLDMNNAAAGNEEQQQRQQQQQQQGTGPGETPSCSSPFVGKLLAAQLQQRRMRLMAYKTREEAAATVDAIANTLSSLDVNNAAAGNEEQRQRQQQQQQQGTGPGETPSCSSPFVGKLLASQLQQVKQQEVALRQHIVAVGESIRDRSSTDGDAAAVLSKARSAAMRTEALSEEAERLQLRRRLLEALEADMQLSVSLAESAAAAVGAAATAAATETEHQRPKRLWNIRLPVQESARFKGLLEQAAAEKHQKGERVEDAEVENVRGFGFFYKSSKRGFTSFLVSLVISCFVIVHSISGDRLRRGKLEMYRGAQQFKTAADGPRIRSLQQQKQQQQQQQQQQQEQRVLPPQQQTNSTAATTAAAAVVVFSAGAPAATTKGNALGVYKCCTADGACL</sequence>
<reference evidence="3" key="1">
    <citation type="submission" date="2013-10" db="EMBL/GenBank/DDBJ databases">
        <title>Genomic analysis of the causative agents of coccidiosis in chickens.</title>
        <authorList>
            <person name="Reid A.J."/>
            <person name="Blake D."/>
            <person name="Billington K."/>
            <person name="Browne H."/>
            <person name="Dunn M."/>
            <person name="Hung S."/>
            <person name="Kawahara F."/>
            <person name="Miranda-Saavedra D."/>
            <person name="Mourier T."/>
            <person name="Nagra H."/>
            <person name="Otto T.D."/>
            <person name="Rawlings N."/>
            <person name="Sanchez A."/>
            <person name="Sanders M."/>
            <person name="Subramaniam C."/>
            <person name="Tay Y."/>
            <person name="Dear P."/>
            <person name="Doerig C."/>
            <person name="Gruber A."/>
            <person name="Parkinson J."/>
            <person name="Shirley M."/>
            <person name="Wan K.L."/>
            <person name="Berriman M."/>
            <person name="Tomley F."/>
            <person name="Pain A."/>
        </authorList>
    </citation>
    <scope>NUCLEOTIDE SEQUENCE [LARGE SCALE GENOMIC DNA]</scope>
    <source>
        <strain evidence="3">Houghton</strain>
    </source>
</reference>
<feature type="region of interest" description="Disordered" evidence="1">
    <location>
        <begin position="1"/>
        <end position="59"/>
    </location>
</feature>
<feature type="region of interest" description="Disordered" evidence="1">
    <location>
        <begin position="255"/>
        <end position="283"/>
    </location>
</feature>
<feature type="transmembrane region" description="Helical" evidence="2">
    <location>
        <begin position="522"/>
        <end position="541"/>
    </location>
</feature>
<dbReference type="EMBL" id="HG682574">
    <property type="protein sequence ID" value="CDJ30524.1"/>
    <property type="molecule type" value="Genomic_DNA"/>
</dbReference>
<dbReference type="AlphaFoldDB" id="U6JYM6"/>
<evidence type="ECO:0000256" key="2">
    <source>
        <dbReference type="SAM" id="Phobius"/>
    </source>
</evidence>
<reference evidence="3" key="2">
    <citation type="submission" date="2013-10" db="EMBL/GenBank/DDBJ databases">
        <authorList>
            <person name="Aslett M."/>
        </authorList>
    </citation>
    <scope>NUCLEOTIDE SEQUENCE [LARGE SCALE GENOMIC DNA]</scope>
    <source>
        <strain evidence="3">Houghton</strain>
    </source>
</reference>
<accession>U6JYM6</accession>
<dbReference type="PANTHER" id="PTHR46007">
    <property type="entry name" value="MEDIATOR OF RNA POLYMERASE II TRANSCRIPTION SUBUNIT 12"/>
    <property type="match status" value="1"/>
</dbReference>
<dbReference type="OrthoDB" id="10690718at2759"/>
<dbReference type="GO" id="GO:0045944">
    <property type="term" value="P:positive regulation of transcription by RNA polymerase II"/>
    <property type="evidence" value="ECO:0007669"/>
    <property type="project" value="TreeGrafter"/>
</dbReference>
<evidence type="ECO:0000256" key="1">
    <source>
        <dbReference type="SAM" id="MobiDB-lite"/>
    </source>
</evidence>
<dbReference type="InterPro" id="IPR051647">
    <property type="entry name" value="Mediator_comp_sub12"/>
</dbReference>
<dbReference type="Proteomes" id="UP000030744">
    <property type="component" value="Unassembled WGS sequence"/>
</dbReference>
<keyword evidence="4" id="KW-1185">Reference proteome</keyword>
<dbReference type="GeneID" id="25375671"/>
<keyword evidence="2" id="KW-0812">Transmembrane</keyword>
<gene>
    <name evidence="3" type="ORF">EMH_0006710</name>
</gene>
<keyword evidence="2" id="KW-0472">Membrane</keyword>
<keyword evidence="2" id="KW-1133">Transmembrane helix</keyword>
<name>U6JYM6_9EIME</name>
<evidence type="ECO:0000313" key="3">
    <source>
        <dbReference type="EMBL" id="CDJ30524.1"/>
    </source>
</evidence>
<proteinExistence type="predicted"/>
<feature type="region of interest" description="Disordered" evidence="1">
    <location>
        <begin position="574"/>
        <end position="599"/>
    </location>
</feature>
<evidence type="ECO:0000313" key="4">
    <source>
        <dbReference type="Proteomes" id="UP000030744"/>
    </source>
</evidence>
<feature type="compositionally biased region" description="Low complexity" evidence="1">
    <location>
        <begin position="36"/>
        <end position="54"/>
    </location>
</feature>
<dbReference type="RefSeq" id="XP_013353089.1">
    <property type="nucleotide sequence ID" value="XM_013497635.1"/>
</dbReference>
<protein>
    <submittedName>
        <fullName evidence="3">Uncharacterized protein</fullName>
    </submittedName>
</protein>
<dbReference type="GO" id="GO:0016592">
    <property type="term" value="C:mediator complex"/>
    <property type="evidence" value="ECO:0007669"/>
    <property type="project" value="TreeGrafter"/>
</dbReference>
<dbReference type="GO" id="GO:0003713">
    <property type="term" value="F:transcription coactivator activity"/>
    <property type="evidence" value="ECO:0007669"/>
    <property type="project" value="TreeGrafter"/>
</dbReference>
<dbReference type="PANTHER" id="PTHR46007:SF12">
    <property type="entry name" value="C2H2-TYPE DOMAIN-CONTAINING PROTEIN-RELATED"/>
    <property type="match status" value="1"/>
</dbReference>
<organism evidence="3 4">
    <name type="scientific">Eimeria mitis</name>
    <dbReference type="NCBI Taxonomy" id="44415"/>
    <lineage>
        <taxon>Eukaryota</taxon>
        <taxon>Sar</taxon>
        <taxon>Alveolata</taxon>
        <taxon>Apicomplexa</taxon>
        <taxon>Conoidasida</taxon>
        <taxon>Coccidia</taxon>
        <taxon>Eucoccidiorida</taxon>
        <taxon>Eimeriorina</taxon>
        <taxon>Eimeriidae</taxon>
        <taxon>Eimeria</taxon>
    </lineage>
</organism>